<dbReference type="InterPro" id="IPR000195">
    <property type="entry name" value="Rab-GAP-TBC_dom"/>
</dbReference>
<evidence type="ECO:0000313" key="4">
    <source>
        <dbReference type="EMBL" id="THH21112.1"/>
    </source>
</evidence>
<dbReference type="Pfam" id="PF00566">
    <property type="entry name" value="RabGAP-TBC"/>
    <property type="match status" value="2"/>
</dbReference>
<name>A0A4S4M751_9AGAM</name>
<dbReference type="Gene3D" id="1.10.472.80">
    <property type="entry name" value="Ypt/Rab-GAP domain of gyp1p, domain 3"/>
    <property type="match status" value="1"/>
</dbReference>
<dbReference type="SUPFAM" id="SSF47923">
    <property type="entry name" value="Ypt/Rab-GAP domain of gyp1p"/>
    <property type="match status" value="2"/>
</dbReference>
<comment type="caution">
    <text evidence="4">The sequence shown here is derived from an EMBL/GenBank/DDBJ whole genome shotgun (WGS) entry which is preliminary data.</text>
</comment>
<evidence type="ECO:0000259" key="3">
    <source>
        <dbReference type="PROSITE" id="PS50086"/>
    </source>
</evidence>
<dbReference type="EMBL" id="SGPL01000008">
    <property type="protein sequence ID" value="THH21112.1"/>
    <property type="molecule type" value="Genomic_DNA"/>
</dbReference>
<dbReference type="InterPro" id="IPR035969">
    <property type="entry name" value="Rab-GAP_TBC_sf"/>
</dbReference>
<feature type="region of interest" description="Disordered" evidence="2">
    <location>
        <begin position="103"/>
        <end position="133"/>
    </location>
</feature>
<dbReference type="Proteomes" id="UP000310158">
    <property type="component" value="Unassembled WGS sequence"/>
</dbReference>
<dbReference type="AlphaFoldDB" id="A0A4S4M751"/>
<accession>A0A4S4M751</accession>
<gene>
    <name evidence="4" type="ORF">EW146_g377</name>
</gene>
<dbReference type="FunFam" id="1.10.8.270:FF:000031">
    <property type="entry name" value="TBC1 domain family member 5"/>
    <property type="match status" value="1"/>
</dbReference>
<feature type="region of interest" description="Disordered" evidence="2">
    <location>
        <begin position="435"/>
        <end position="480"/>
    </location>
</feature>
<organism evidence="4 5">
    <name type="scientific">Bondarzewia mesenterica</name>
    <dbReference type="NCBI Taxonomy" id="1095465"/>
    <lineage>
        <taxon>Eukaryota</taxon>
        <taxon>Fungi</taxon>
        <taxon>Dikarya</taxon>
        <taxon>Basidiomycota</taxon>
        <taxon>Agaricomycotina</taxon>
        <taxon>Agaricomycetes</taxon>
        <taxon>Russulales</taxon>
        <taxon>Bondarzewiaceae</taxon>
        <taxon>Bondarzewia</taxon>
    </lineage>
</organism>
<feature type="compositionally biased region" description="Basic and acidic residues" evidence="2">
    <location>
        <begin position="638"/>
        <end position="654"/>
    </location>
</feature>
<feature type="region of interest" description="Disordered" evidence="2">
    <location>
        <begin position="638"/>
        <end position="692"/>
    </location>
</feature>
<dbReference type="OrthoDB" id="27140at2759"/>
<protein>
    <recommendedName>
        <fullName evidence="3">Rab-GAP TBC domain-containing protein</fullName>
    </recommendedName>
</protein>
<evidence type="ECO:0000256" key="2">
    <source>
        <dbReference type="SAM" id="MobiDB-lite"/>
    </source>
</evidence>
<dbReference type="PROSITE" id="PS50086">
    <property type="entry name" value="TBC_RABGAP"/>
    <property type="match status" value="1"/>
</dbReference>
<feature type="domain" description="Rab-GAP TBC" evidence="3">
    <location>
        <begin position="133"/>
        <end position="353"/>
    </location>
</feature>
<evidence type="ECO:0000313" key="5">
    <source>
        <dbReference type="Proteomes" id="UP000310158"/>
    </source>
</evidence>
<dbReference type="PANTHER" id="PTHR22957:SF337">
    <property type="entry name" value="TBC1 DOMAIN FAMILY MEMBER 5"/>
    <property type="match status" value="1"/>
</dbReference>
<dbReference type="GO" id="GO:0005096">
    <property type="term" value="F:GTPase activator activity"/>
    <property type="evidence" value="ECO:0007669"/>
    <property type="project" value="UniProtKB-KW"/>
</dbReference>
<keyword evidence="5" id="KW-1185">Reference proteome</keyword>
<dbReference type="PANTHER" id="PTHR22957">
    <property type="entry name" value="TBC1 DOMAIN FAMILY MEMBER GTPASE-ACTIVATING PROTEIN"/>
    <property type="match status" value="1"/>
</dbReference>
<keyword evidence="1" id="KW-0343">GTPase activation</keyword>
<sequence length="692" mass="77541">MLTLFTGCCSQRHAYDHLFKLGLSLSKIKDAALGGRLFDSSEGAPGAPGRSLAWKVFLIPPGPLERPPDLPLTHTTYLDSLRVSRTKFTQLLLVNMRAPDGSYEDGFVTPGTDSPPRRPDGTSGNLERNNPLSLHDENPWKEWFAAVELRKTISQDVERTFPDIGYFRSPAVQSQLTNVLFLYSVMHPWVGYRQGMHELLAPLYYAVDYDSILEGDDTSSSTNENNELAEMCSRRWVAADSWALFSTVMHGVSRWYEWQESPHDVPSAVPGHVQLSVPNGQVRIEPYVAPILQACNRIQKEYLKSVDPALWERMQSAGIEPQIYGIRWLRLLFTREFNMHDAMILWDGLFAVDPTFELAPWICVAMLVRIRNRLIPSDYSTQLTYLLRYPTPPTLPSSALHHATLLLRQALTLQMSPSPATGAAIVFENRNLLGIPTEVPEPPEPQVRRGGRPGESQRRRQSVSESTAGPSKNGHAKQMPSASQFANLGLFKQGLLDRGEALGLNQTFFNAVSEIKKNLPDLAANLVRSPPSQSASYAAYPLVDERPPEERPPWEPRTRFEMEKGISDMKALQKHLGESVGWIVDTLLLDEGEKASEDQIKNIQARKREALESLAYVRDILLGSVVDVEEDRLVSEELKKRKEKAKLEQEERQAAKFGTDTSSSRALHDQVVIAPPIPSHKQPAAPPTSFCK</sequence>
<evidence type="ECO:0000256" key="1">
    <source>
        <dbReference type="ARBA" id="ARBA00022468"/>
    </source>
</evidence>
<dbReference type="SMART" id="SM00164">
    <property type="entry name" value="TBC"/>
    <property type="match status" value="1"/>
</dbReference>
<dbReference type="Gene3D" id="1.10.8.270">
    <property type="entry name" value="putative rabgap domain of human tbc1 domain family member 14 like domains"/>
    <property type="match status" value="1"/>
</dbReference>
<proteinExistence type="predicted"/>
<feature type="compositionally biased region" description="Polar residues" evidence="2">
    <location>
        <begin position="122"/>
        <end position="132"/>
    </location>
</feature>
<reference evidence="4 5" key="1">
    <citation type="submission" date="2019-02" db="EMBL/GenBank/DDBJ databases">
        <title>Genome sequencing of the rare red list fungi Bondarzewia mesenterica.</title>
        <authorList>
            <person name="Buettner E."/>
            <person name="Kellner H."/>
        </authorList>
    </citation>
    <scope>NUCLEOTIDE SEQUENCE [LARGE SCALE GENOMIC DNA]</scope>
    <source>
        <strain evidence="4 5">DSM 108281</strain>
    </source>
</reference>
<dbReference type="FunFam" id="1.10.472.80:FF:000038">
    <property type="entry name" value="TBC1 domain family member 5"/>
    <property type="match status" value="1"/>
</dbReference>